<proteinExistence type="predicted"/>
<accession>A0AAD9HH20</accession>
<dbReference type="Proteomes" id="UP001232148">
    <property type="component" value="Unassembled WGS sequence"/>
</dbReference>
<keyword evidence="1" id="KW-0472">Membrane</keyword>
<feature type="transmembrane region" description="Helical" evidence="1">
    <location>
        <begin position="12"/>
        <end position="33"/>
    </location>
</feature>
<reference evidence="2" key="1">
    <citation type="submission" date="2021-06" db="EMBL/GenBank/DDBJ databases">
        <title>Comparative genomics, transcriptomics and evolutionary studies reveal genomic signatures of adaptation to plant cell wall in hemibiotrophic fungi.</title>
        <authorList>
            <consortium name="DOE Joint Genome Institute"/>
            <person name="Baroncelli R."/>
            <person name="Diaz J.F."/>
            <person name="Benocci T."/>
            <person name="Peng M."/>
            <person name="Battaglia E."/>
            <person name="Haridas S."/>
            <person name="Andreopoulos W."/>
            <person name="Labutti K."/>
            <person name="Pangilinan J."/>
            <person name="Floch G.L."/>
            <person name="Makela M.R."/>
            <person name="Henrissat B."/>
            <person name="Grigoriev I.V."/>
            <person name="Crouch J.A."/>
            <person name="De Vries R.P."/>
            <person name="Sukno S.A."/>
            <person name="Thon M.R."/>
        </authorList>
    </citation>
    <scope>NUCLEOTIDE SEQUENCE</scope>
    <source>
        <strain evidence="2">MAFF235873</strain>
    </source>
</reference>
<evidence type="ECO:0000313" key="3">
    <source>
        <dbReference type="Proteomes" id="UP001232148"/>
    </source>
</evidence>
<evidence type="ECO:0000256" key="1">
    <source>
        <dbReference type="SAM" id="Phobius"/>
    </source>
</evidence>
<protein>
    <submittedName>
        <fullName evidence="2">Uncharacterized protein</fullName>
    </submittedName>
</protein>
<gene>
    <name evidence="2" type="ORF">LX32DRAFT_407439</name>
</gene>
<comment type="caution">
    <text evidence="2">The sequence shown here is derived from an EMBL/GenBank/DDBJ whole genome shotgun (WGS) entry which is preliminary data.</text>
</comment>
<dbReference type="EMBL" id="MU842882">
    <property type="protein sequence ID" value="KAK2028172.1"/>
    <property type="molecule type" value="Genomic_DNA"/>
</dbReference>
<sequence>MLWNALPERKTVRLVCTARGVYMYVCVCVCVYVRSRFRGTFLLGPCTHYVSQALFNKMDAFSKAHCFQQTGLLGRGAYLVQVFGMCLSVSLDSWLGLFSPDWGRGGRKMDLSRVRVVGPMTGGSEQAVRNMKGMK</sequence>
<dbReference type="AlphaFoldDB" id="A0AAD9HH20"/>
<evidence type="ECO:0000313" key="2">
    <source>
        <dbReference type="EMBL" id="KAK2028172.1"/>
    </source>
</evidence>
<name>A0AAD9HH20_9PEZI</name>
<keyword evidence="1" id="KW-1133">Transmembrane helix</keyword>
<organism evidence="2 3">
    <name type="scientific">Colletotrichum zoysiae</name>
    <dbReference type="NCBI Taxonomy" id="1216348"/>
    <lineage>
        <taxon>Eukaryota</taxon>
        <taxon>Fungi</taxon>
        <taxon>Dikarya</taxon>
        <taxon>Ascomycota</taxon>
        <taxon>Pezizomycotina</taxon>
        <taxon>Sordariomycetes</taxon>
        <taxon>Hypocreomycetidae</taxon>
        <taxon>Glomerellales</taxon>
        <taxon>Glomerellaceae</taxon>
        <taxon>Colletotrichum</taxon>
        <taxon>Colletotrichum graminicola species complex</taxon>
    </lineage>
</organism>
<keyword evidence="3" id="KW-1185">Reference proteome</keyword>
<keyword evidence="1" id="KW-0812">Transmembrane</keyword>